<dbReference type="OrthoDB" id="420076at2759"/>
<dbReference type="InterPro" id="IPR015655">
    <property type="entry name" value="PP2C"/>
</dbReference>
<dbReference type="PANTHER" id="PTHR13832">
    <property type="entry name" value="PROTEIN PHOSPHATASE 2C"/>
    <property type="match status" value="1"/>
</dbReference>
<feature type="domain" description="PPM-type phosphatase" evidence="2">
    <location>
        <begin position="672"/>
        <end position="998"/>
    </location>
</feature>
<evidence type="ECO:0000313" key="3">
    <source>
        <dbReference type="EMBL" id="GAW81117.1"/>
    </source>
</evidence>
<dbReference type="Proteomes" id="UP000195521">
    <property type="component" value="Unassembled WGS sequence"/>
</dbReference>
<dbReference type="Gene3D" id="3.60.40.10">
    <property type="entry name" value="PPM-type phosphatase domain"/>
    <property type="match status" value="1"/>
</dbReference>
<comment type="caution">
    <text evidence="3">The sequence shown here is derived from an EMBL/GenBank/DDBJ whole genome shotgun (WGS) entry which is preliminary data.</text>
</comment>
<evidence type="ECO:0000256" key="1">
    <source>
        <dbReference type="SAM" id="MobiDB-lite"/>
    </source>
</evidence>
<feature type="compositionally biased region" description="Low complexity" evidence="1">
    <location>
        <begin position="290"/>
        <end position="299"/>
    </location>
</feature>
<dbReference type="PANTHER" id="PTHR13832:SF792">
    <property type="entry name" value="GM14286P"/>
    <property type="match status" value="1"/>
</dbReference>
<dbReference type="PROSITE" id="PS51746">
    <property type="entry name" value="PPM_2"/>
    <property type="match status" value="1"/>
</dbReference>
<sequence length="999" mass="111639">MKATVFSVVFNLYERITQKRKWILLYSFISLLAAAPAHVRCASFNHKNESVSNELSSFNILKEDIKYPDSDPLDDHVFDLEGLNLKYEHLDELGNSFFRHNNKKIYMAQYAANNPIQDRCFAYNINMNNSKLAPINSYQKIKEKEDRNFIKSFDKMVLKSVSEAAPSTSADFYSQMMNLSFLRGFGKGTHNVSDASASGGSAPVNPMAPWDSTILSPIPASGSPMNSQMGTPPVGSPLGSRTRMSNPAAHPHMDLGPRMSMSQPGPSMGSRAPMASRAQGASMNSRKRTPSPSQRSPAAPRKRTPTSVSNATLNSRTRFSTHTTGSPMVGSERPASISPHVGSMSSGKPIPMSSLDASMDSVVQSLMSGGSLRAGAEEVANNTTVEADRKIEEEAAAKTIERTVESVEAQPFGFVETQASENVENQASENVENQASENVENQASENVENQASENVENQASESVENKASESVDNQASENVENQASENVVNQESENVENQESESVENQESENVENQESENVENQESENVENQESENVENQESENVENQESENVENQESENVENQESENVENLESESVENKESENVENLASENVKTNPIENINFQPTKHISFQSVKNLAVQIAENMGIHPPENITSKPFEFNTWLNSKGAIAGPSRGQANEYPTIEDVSKSFFARYNPFYDHEKSVNNTFLFAAVIDGHGGEVIADVVKKWLGFYVKRQLLEKLRKSEQKVLTPNDIIKSLEAAHLQLDDDILKKAKEYFFKGSLKFTRCGACSLSVLMDKSDYYISNIGDSKGLLIKNKTYVRLNNIHNASELSERRRLIQEHPNEMDVVMCKRPVKNGNTRTAEIINLTDQHSEFQVSDVGRCYVKGRLQCTRNFGDFYLKHKIFAFDYKKNRFIVKEPHSFPYITANPEVIKLKRSGDDEFIVLVSDGISDHLSDKEIFEIVKHNNYSVSKITKMLIETVIMKAAMHARVPASDFISRIPTDRRRKFYDDMSVVVIKLK</sequence>
<proteinExistence type="predicted"/>
<dbReference type="GO" id="GO:0004722">
    <property type="term" value="F:protein serine/threonine phosphatase activity"/>
    <property type="evidence" value="ECO:0007669"/>
    <property type="project" value="InterPro"/>
</dbReference>
<feature type="compositionally biased region" description="Polar residues" evidence="1">
    <location>
        <begin position="423"/>
        <end position="462"/>
    </location>
</feature>
<dbReference type="RefSeq" id="XP_028543706.1">
    <property type="nucleotide sequence ID" value="XM_028687905.1"/>
</dbReference>
<dbReference type="EMBL" id="BDQF01000010">
    <property type="protein sequence ID" value="GAW81117.1"/>
    <property type="molecule type" value="Genomic_DNA"/>
</dbReference>
<feature type="compositionally biased region" description="Polar residues" evidence="1">
    <location>
        <begin position="470"/>
        <end position="483"/>
    </location>
</feature>
<feature type="region of interest" description="Disordered" evidence="1">
    <location>
        <begin position="423"/>
        <end position="588"/>
    </location>
</feature>
<evidence type="ECO:0000259" key="2">
    <source>
        <dbReference type="PROSITE" id="PS51746"/>
    </source>
</evidence>
<name>A0A1Y1JIU0_PLAGO</name>
<dbReference type="Pfam" id="PF00481">
    <property type="entry name" value="PP2C"/>
    <property type="match status" value="1"/>
</dbReference>
<feature type="region of interest" description="Disordered" evidence="1">
    <location>
        <begin position="191"/>
        <end position="355"/>
    </location>
</feature>
<dbReference type="SMART" id="SM00332">
    <property type="entry name" value="PP2Cc"/>
    <property type="match status" value="1"/>
</dbReference>
<feature type="compositionally biased region" description="Low complexity" evidence="1">
    <location>
        <begin position="256"/>
        <end position="271"/>
    </location>
</feature>
<dbReference type="InterPro" id="IPR036457">
    <property type="entry name" value="PPM-type-like_dom_sf"/>
</dbReference>
<feature type="compositionally biased region" description="Acidic residues" evidence="1">
    <location>
        <begin position="493"/>
        <end position="574"/>
    </location>
</feature>
<accession>A0A1Y1JIU0</accession>
<organism evidence="3 4">
    <name type="scientific">Plasmodium gonderi</name>
    <dbReference type="NCBI Taxonomy" id="77519"/>
    <lineage>
        <taxon>Eukaryota</taxon>
        <taxon>Sar</taxon>
        <taxon>Alveolata</taxon>
        <taxon>Apicomplexa</taxon>
        <taxon>Aconoidasida</taxon>
        <taxon>Haemosporida</taxon>
        <taxon>Plasmodiidae</taxon>
        <taxon>Plasmodium</taxon>
        <taxon>Plasmodium (Plasmodium)</taxon>
    </lineage>
</organism>
<protein>
    <submittedName>
        <fullName evidence="3">Protein phosphatase 2C domain containing protein</fullName>
    </submittedName>
</protein>
<dbReference type="InterPro" id="IPR001932">
    <property type="entry name" value="PPM-type_phosphatase-like_dom"/>
</dbReference>
<keyword evidence="4" id="KW-1185">Reference proteome</keyword>
<gene>
    <name evidence="3" type="ORF">PGO_093170</name>
</gene>
<dbReference type="CDD" id="cd00143">
    <property type="entry name" value="PP2Cc"/>
    <property type="match status" value="1"/>
</dbReference>
<dbReference type="OMA" id="WLGFYVK"/>
<evidence type="ECO:0000313" key="4">
    <source>
        <dbReference type="Proteomes" id="UP000195521"/>
    </source>
</evidence>
<feature type="compositionally biased region" description="Polar residues" evidence="1">
    <location>
        <begin position="305"/>
        <end position="326"/>
    </location>
</feature>
<dbReference type="GeneID" id="39747835"/>
<dbReference type="SUPFAM" id="SSF81606">
    <property type="entry name" value="PP2C-like"/>
    <property type="match status" value="1"/>
</dbReference>
<dbReference type="AlphaFoldDB" id="A0A1Y1JIU0"/>
<reference evidence="4" key="1">
    <citation type="submission" date="2017-04" db="EMBL/GenBank/DDBJ databases">
        <title>Plasmodium gonderi genome.</title>
        <authorList>
            <person name="Arisue N."/>
            <person name="Honma H."/>
            <person name="Kawai S."/>
            <person name="Tougan T."/>
            <person name="Tanabe K."/>
            <person name="Horii T."/>
        </authorList>
    </citation>
    <scope>NUCLEOTIDE SEQUENCE [LARGE SCALE GENOMIC DNA]</scope>
    <source>
        <strain evidence="4">ATCC 30045</strain>
    </source>
</reference>